<dbReference type="AlphaFoldDB" id="A0A147KBA8"/>
<accession>A0A147KBA8</accession>
<name>A0A147KBA8_9BACI</name>
<organism evidence="1 2">
    <name type="scientific">Bacillus coahuilensis p1.1.43</name>
    <dbReference type="NCBI Taxonomy" id="1150625"/>
    <lineage>
        <taxon>Bacteria</taxon>
        <taxon>Bacillati</taxon>
        <taxon>Bacillota</taxon>
        <taxon>Bacilli</taxon>
        <taxon>Bacillales</taxon>
        <taxon>Bacillaceae</taxon>
        <taxon>Bacillus</taxon>
    </lineage>
</organism>
<dbReference type="STRING" id="1150625.Q75_02905"/>
<dbReference type="EMBL" id="LDYG01000013">
    <property type="protein sequence ID" value="KUP08429.1"/>
    <property type="molecule type" value="Genomic_DNA"/>
</dbReference>
<evidence type="ECO:0000313" key="1">
    <source>
        <dbReference type="EMBL" id="KUP08429.1"/>
    </source>
</evidence>
<dbReference type="RefSeq" id="WP_059350305.1">
    <property type="nucleotide sequence ID" value="NZ_LDYG01000013.1"/>
</dbReference>
<evidence type="ECO:0008006" key="3">
    <source>
        <dbReference type="Google" id="ProtNLM"/>
    </source>
</evidence>
<comment type="caution">
    <text evidence="1">The sequence shown here is derived from an EMBL/GenBank/DDBJ whole genome shotgun (WGS) entry which is preliminary data.</text>
</comment>
<protein>
    <recommendedName>
        <fullName evidence="3">Resolvase/invertase-type recombinase catalytic domain-containing protein</fullName>
    </recommendedName>
</protein>
<proteinExistence type="predicted"/>
<reference evidence="1 2" key="1">
    <citation type="journal article" date="2016" name="Front. Microbiol.">
        <title>Microevolution Analysis of Bacillus coahuilensis Unveils Differences in Phosphorus Acquisition Strategies and Their Regulation.</title>
        <authorList>
            <person name="Gomez-Lunar Z."/>
            <person name="Hernandez-Gonzalez I."/>
            <person name="Rodriguez-Torres M.D."/>
            <person name="Souza V."/>
            <person name="Olmedo-Alvarez G."/>
        </authorList>
    </citation>
    <scope>NUCLEOTIDE SEQUENCE [LARGE SCALE GENOMIC DNA]</scope>
    <source>
        <strain evidence="2">p1.1.43</strain>
    </source>
</reference>
<dbReference type="Proteomes" id="UP000074108">
    <property type="component" value="Unassembled WGS sequence"/>
</dbReference>
<keyword evidence="2" id="KW-1185">Reference proteome</keyword>
<sequence length="113" mass="13368">MDKKTVIYIYQPSGNNLQQRLHDDLEELLEFVKEQDIKLNGGFVLYDHSGLRENIHVLYRMAIFDELERIVIKDLSHLGKTNTISNNTFKFLIEKGIEVLTPNEQFILDRRNY</sequence>
<evidence type="ECO:0000313" key="2">
    <source>
        <dbReference type="Proteomes" id="UP000074108"/>
    </source>
</evidence>
<dbReference type="PATRIC" id="fig|1150625.3.peg.603"/>
<gene>
    <name evidence="1" type="ORF">Q75_02905</name>
</gene>